<organism evidence="2">
    <name type="scientific">Zea mays</name>
    <name type="common">Maize</name>
    <dbReference type="NCBI Taxonomy" id="4577"/>
    <lineage>
        <taxon>Eukaryota</taxon>
        <taxon>Viridiplantae</taxon>
        <taxon>Streptophyta</taxon>
        <taxon>Embryophyta</taxon>
        <taxon>Tracheophyta</taxon>
        <taxon>Spermatophyta</taxon>
        <taxon>Magnoliopsida</taxon>
        <taxon>Liliopsida</taxon>
        <taxon>Poales</taxon>
        <taxon>Poaceae</taxon>
        <taxon>PACMAD clade</taxon>
        <taxon>Panicoideae</taxon>
        <taxon>Andropogonodae</taxon>
        <taxon>Andropogoneae</taxon>
        <taxon>Tripsacinae</taxon>
        <taxon>Zea</taxon>
    </lineage>
</organism>
<reference evidence="2" key="1">
    <citation type="journal article" date="2009" name="PLoS Genet.">
        <title>Sequencing, mapping, and analysis of 27,455 maize full-length cDNAs.</title>
        <authorList>
            <person name="Soderlund C."/>
            <person name="Descour A."/>
            <person name="Kudrna D."/>
            <person name="Bomhoff M."/>
            <person name="Boyd L."/>
            <person name="Currie J."/>
            <person name="Angelova A."/>
            <person name="Collura K."/>
            <person name="Wissotski M."/>
            <person name="Ashley E."/>
            <person name="Morrow D."/>
            <person name="Fernandes J."/>
            <person name="Walbot V."/>
            <person name="Yu Y."/>
        </authorList>
    </citation>
    <scope>NUCLEOTIDE SEQUENCE</scope>
    <source>
        <strain evidence="2">B73</strain>
    </source>
</reference>
<dbReference type="RefSeq" id="NP_001170364.1">
    <property type="nucleotide sequence ID" value="NM_001176893.1"/>
</dbReference>
<feature type="region of interest" description="Disordered" evidence="1">
    <location>
        <begin position="27"/>
        <end position="71"/>
    </location>
</feature>
<evidence type="ECO:0000313" key="2">
    <source>
        <dbReference type="EMBL" id="ACN36760.1"/>
    </source>
</evidence>
<sequence>MLFAPTAAPPQVHKQPQKTGVAFQLASEPAVRKEDNSSQHLRENVKPSALEPTYMEESQAKRDDDEPSDITYSRAVDEQADRMHNLKVSFPFALHGACILLFNVEAVKIFK</sequence>
<accession>C0PNJ4</accession>
<dbReference type="KEGG" id="zma:100384342"/>
<feature type="compositionally biased region" description="Basic and acidic residues" evidence="1">
    <location>
        <begin position="30"/>
        <end position="45"/>
    </location>
</feature>
<proteinExistence type="evidence at transcript level"/>
<feature type="region of interest" description="Disordered" evidence="1">
    <location>
        <begin position="1"/>
        <end position="20"/>
    </location>
</feature>
<name>C0PNJ4_MAIZE</name>
<evidence type="ECO:0000256" key="1">
    <source>
        <dbReference type="SAM" id="MobiDB-lite"/>
    </source>
</evidence>
<dbReference type="EMBL" id="BT069863">
    <property type="protein sequence ID" value="ACN36760.1"/>
    <property type="molecule type" value="mRNA"/>
</dbReference>
<dbReference type="AlphaFoldDB" id="C0PNJ4"/>
<dbReference type="GeneID" id="100384342"/>
<protein>
    <submittedName>
        <fullName evidence="2">Uncharacterized protein</fullName>
    </submittedName>
</protein>